<dbReference type="GO" id="GO:0000976">
    <property type="term" value="F:transcription cis-regulatory region binding"/>
    <property type="evidence" value="ECO:0007669"/>
    <property type="project" value="TreeGrafter"/>
</dbReference>
<dbReference type="SUPFAM" id="SSF46689">
    <property type="entry name" value="Homeodomain-like"/>
    <property type="match status" value="1"/>
</dbReference>
<dbReference type="PROSITE" id="PS50977">
    <property type="entry name" value="HTH_TETR_2"/>
    <property type="match status" value="1"/>
</dbReference>
<feature type="domain" description="HTH tetR-type" evidence="3">
    <location>
        <begin position="4"/>
        <end position="64"/>
    </location>
</feature>
<dbReference type="EMBL" id="FNGP01000001">
    <property type="protein sequence ID" value="SDL15730.1"/>
    <property type="molecule type" value="Genomic_DNA"/>
</dbReference>
<dbReference type="Pfam" id="PF00440">
    <property type="entry name" value="TetR_N"/>
    <property type="match status" value="1"/>
</dbReference>
<proteinExistence type="predicted"/>
<accession>A0A1G9HS02</accession>
<keyword evidence="5" id="KW-1185">Reference proteome</keyword>
<dbReference type="InterPro" id="IPR050109">
    <property type="entry name" value="HTH-type_TetR-like_transc_reg"/>
</dbReference>
<reference evidence="4 5" key="1">
    <citation type="submission" date="2016-10" db="EMBL/GenBank/DDBJ databases">
        <authorList>
            <person name="de Groot N.N."/>
        </authorList>
    </citation>
    <scope>NUCLEOTIDE SEQUENCE [LARGE SCALE GENOMIC DNA]</scope>
    <source>
        <strain evidence="4 5">CGMCC 1.9159</strain>
    </source>
</reference>
<dbReference type="PRINTS" id="PR00455">
    <property type="entry name" value="HTHTETR"/>
</dbReference>
<evidence type="ECO:0000259" key="3">
    <source>
        <dbReference type="PROSITE" id="PS50977"/>
    </source>
</evidence>
<protein>
    <submittedName>
        <fullName evidence="4">Transcriptional regulator, TetR family</fullName>
    </submittedName>
</protein>
<dbReference type="PANTHER" id="PTHR30055:SF146">
    <property type="entry name" value="HTH-TYPE TRANSCRIPTIONAL DUAL REGULATOR CECR"/>
    <property type="match status" value="1"/>
</dbReference>
<evidence type="ECO:0000256" key="2">
    <source>
        <dbReference type="PROSITE-ProRule" id="PRU00335"/>
    </source>
</evidence>
<gene>
    <name evidence="4" type="ORF">SAMN04488242_0490</name>
</gene>
<feature type="DNA-binding region" description="H-T-H motif" evidence="2">
    <location>
        <begin position="27"/>
        <end position="46"/>
    </location>
</feature>
<dbReference type="Pfam" id="PF17933">
    <property type="entry name" value="TetR_C_25"/>
    <property type="match status" value="1"/>
</dbReference>
<dbReference type="Proteomes" id="UP000199475">
    <property type="component" value="Unassembled WGS sequence"/>
</dbReference>
<evidence type="ECO:0000313" key="4">
    <source>
        <dbReference type="EMBL" id="SDL15730.1"/>
    </source>
</evidence>
<evidence type="ECO:0000313" key="5">
    <source>
        <dbReference type="Proteomes" id="UP000199475"/>
    </source>
</evidence>
<organism evidence="4 5">
    <name type="scientific">Tessaracoccus oleiagri</name>
    <dbReference type="NCBI Taxonomy" id="686624"/>
    <lineage>
        <taxon>Bacteria</taxon>
        <taxon>Bacillati</taxon>
        <taxon>Actinomycetota</taxon>
        <taxon>Actinomycetes</taxon>
        <taxon>Propionibacteriales</taxon>
        <taxon>Propionibacteriaceae</taxon>
        <taxon>Tessaracoccus</taxon>
    </lineage>
</organism>
<keyword evidence="1 2" id="KW-0238">DNA-binding</keyword>
<dbReference type="InterPro" id="IPR001647">
    <property type="entry name" value="HTH_TetR"/>
</dbReference>
<sequence length="204" mass="22128">MEELSGNDRILRAAIEAFGRDGVRATSLKSIATAAGVSPALILHHFGSKEGLREACDRTVTDAIRTYKSGAMAQGTGMDLLTAMALVDENRPLLRYLAKALVDGNPHINDLIDDLIRDAEGYTADAERAGLIRPSADPHARMVVLTLWSLGTLVLHEQLERLLGADLLGEKGDILPYVQAALEIFTDGVFMPDAFHQLRQPGQE</sequence>
<dbReference type="GO" id="GO:0003700">
    <property type="term" value="F:DNA-binding transcription factor activity"/>
    <property type="evidence" value="ECO:0007669"/>
    <property type="project" value="TreeGrafter"/>
</dbReference>
<dbReference type="STRING" id="686624.SAMN04488242_0490"/>
<dbReference type="PANTHER" id="PTHR30055">
    <property type="entry name" value="HTH-TYPE TRANSCRIPTIONAL REGULATOR RUTR"/>
    <property type="match status" value="1"/>
</dbReference>
<dbReference type="Gene3D" id="1.10.357.10">
    <property type="entry name" value="Tetracycline Repressor, domain 2"/>
    <property type="match status" value="1"/>
</dbReference>
<name>A0A1G9HS02_9ACTN</name>
<evidence type="ECO:0000256" key="1">
    <source>
        <dbReference type="ARBA" id="ARBA00023125"/>
    </source>
</evidence>
<dbReference type="InterPro" id="IPR041484">
    <property type="entry name" value="TetR_C_25"/>
</dbReference>
<dbReference type="InterPro" id="IPR009057">
    <property type="entry name" value="Homeodomain-like_sf"/>
</dbReference>
<dbReference type="AlphaFoldDB" id="A0A1G9HS02"/>